<evidence type="ECO:0000256" key="8">
    <source>
        <dbReference type="HAMAP-Rule" id="MF_00772"/>
    </source>
</evidence>
<dbReference type="PANTHER" id="PTHR10815">
    <property type="entry name" value="METHYLATED-DNA--PROTEIN-CYSTEINE METHYLTRANSFERASE"/>
    <property type="match status" value="1"/>
</dbReference>
<dbReference type="InterPro" id="IPR014048">
    <property type="entry name" value="MethylDNA_cys_MeTrfase_DNA-bd"/>
</dbReference>
<comment type="miscellaneous">
    <text evidence="8">This enzyme catalyzes only one turnover and therefore is not strictly catalytic. According to one definition, an enzyme is a biocatalyst that acts repeatedly and over many reaction cycles.</text>
</comment>
<dbReference type="PANTHER" id="PTHR10815:SF5">
    <property type="entry name" value="METHYLATED-DNA--PROTEIN-CYSTEINE METHYLTRANSFERASE"/>
    <property type="match status" value="1"/>
</dbReference>
<keyword evidence="3 8" id="KW-0489">Methyltransferase</keyword>
<dbReference type="EMBL" id="HG966617">
    <property type="protein sequence ID" value="CDO59601.1"/>
    <property type="molecule type" value="Genomic_DNA"/>
</dbReference>
<dbReference type="GO" id="GO:0006307">
    <property type="term" value="P:DNA alkylation repair"/>
    <property type="evidence" value="ECO:0007669"/>
    <property type="project" value="UniProtKB-UniRule"/>
</dbReference>
<dbReference type="InterPro" id="IPR036388">
    <property type="entry name" value="WH-like_DNA-bd_sf"/>
</dbReference>
<dbReference type="EC" id="2.1.1.63" evidence="8"/>
<sequence>MHLINHATISRMDRWMIMSDFGQRIAGLCASLGHRHQLPETPMHILKRELRYTYIPSPIGDLLVAGDADSLHLISFPTGSKTIRHAEHWQRDDDGFRDVAEQLAAYFAGDLTQFNLPLTLDGTDFQNEIWRNLATIPYGQTASYGEMAKKAGRPKASRAVGAANGANPLPIVLPCHRVIGSTGALTGFGGGMDAKKFLLSLEGALPAQGALL</sequence>
<dbReference type="PROSITE" id="PS00374">
    <property type="entry name" value="MGMT"/>
    <property type="match status" value="1"/>
</dbReference>
<proteinExistence type="inferred from homology"/>
<comment type="function">
    <text evidence="8">Involved in the cellular defense against the biological effects of O6-methylguanine (O6-MeG) and O4-methylthymine (O4-MeT) in DNA. Repairs the methylated nucleobase in DNA by stoichiometrically transferring the methyl group to a cysteine residue in the enzyme. This is a suicide reaction: the enzyme is irreversibly inactivated.</text>
</comment>
<evidence type="ECO:0000259" key="9">
    <source>
        <dbReference type="Pfam" id="PF01035"/>
    </source>
</evidence>
<dbReference type="Pfam" id="PF02870">
    <property type="entry name" value="Methyltransf_1N"/>
    <property type="match status" value="1"/>
</dbReference>
<dbReference type="FunFam" id="1.10.10.10:FF:000337">
    <property type="entry name" value="Methylated-DNA--protein-cysteine methyltransferase"/>
    <property type="match status" value="1"/>
</dbReference>
<dbReference type="STRING" id="1458461.BN1012_Phect1387"/>
<dbReference type="InterPro" id="IPR036631">
    <property type="entry name" value="MGMT_N_sf"/>
</dbReference>
<gene>
    <name evidence="11" type="ORF">BN1012_Phect1387</name>
</gene>
<evidence type="ECO:0000256" key="3">
    <source>
        <dbReference type="ARBA" id="ARBA00022603"/>
    </source>
</evidence>
<keyword evidence="6 8" id="KW-0234">DNA repair</keyword>
<dbReference type="SUPFAM" id="SSF46767">
    <property type="entry name" value="Methylated DNA-protein cysteine methyltransferase, C-terminal domain"/>
    <property type="match status" value="1"/>
</dbReference>
<evidence type="ECO:0000256" key="1">
    <source>
        <dbReference type="ARBA" id="ARBA00001286"/>
    </source>
</evidence>
<feature type="active site" description="Nucleophile; methyl group acceptor" evidence="8">
    <location>
        <position position="175"/>
    </location>
</feature>
<dbReference type="Proteomes" id="UP000032160">
    <property type="component" value="Chromosome I"/>
</dbReference>
<dbReference type="Pfam" id="PF01035">
    <property type="entry name" value="DNA_binding_1"/>
    <property type="match status" value="1"/>
</dbReference>
<evidence type="ECO:0000256" key="6">
    <source>
        <dbReference type="ARBA" id="ARBA00023204"/>
    </source>
</evidence>
<comment type="catalytic activity">
    <reaction evidence="7 8">
        <text>a 6-O-methyl-2'-deoxyguanosine in DNA + L-cysteinyl-[protein] = S-methyl-L-cysteinyl-[protein] + a 2'-deoxyguanosine in DNA</text>
        <dbReference type="Rhea" id="RHEA:24000"/>
        <dbReference type="Rhea" id="RHEA-COMP:10131"/>
        <dbReference type="Rhea" id="RHEA-COMP:10132"/>
        <dbReference type="Rhea" id="RHEA-COMP:11367"/>
        <dbReference type="Rhea" id="RHEA-COMP:11368"/>
        <dbReference type="ChEBI" id="CHEBI:29950"/>
        <dbReference type="ChEBI" id="CHEBI:82612"/>
        <dbReference type="ChEBI" id="CHEBI:85445"/>
        <dbReference type="ChEBI" id="CHEBI:85448"/>
        <dbReference type="EC" id="2.1.1.63"/>
    </reaction>
</comment>
<protein>
    <recommendedName>
        <fullName evidence="8">Methylated-DNA--protein-cysteine methyltransferase</fullName>
        <ecNumber evidence="8">2.1.1.63</ecNumber>
    </recommendedName>
    <alternativeName>
        <fullName evidence="8">6-O-methylguanine-DNA methyltransferase</fullName>
        <shortName evidence="8">MGMT</shortName>
    </alternativeName>
    <alternativeName>
        <fullName evidence="8">O-6-methylguanine-DNA-alkyltransferase</fullName>
    </alternativeName>
</protein>
<dbReference type="GO" id="GO:0003908">
    <property type="term" value="F:methylated-DNA-[protein]-cysteine S-methyltransferase activity"/>
    <property type="evidence" value="ECO:0007669"/>
    <property type="project" value="UniProtKB-UniRule"/>
</dbReference>
<dbReference type="Gene3D" id="1.10.10.10">
    <property type="entry name" value="Winged helix-like DNA-binding domain superfamily/Winged helix DNA-binding domain"/>
    <property type="match status" value="1"/>
</dbReference>
<evidence type="ECO:0000313" key="11">
    <source>
        <dbReference type="EMBL" id="CDO59601.1"/>
    </source>
</evidence>
<feature type="domain" description="Methylguanine DNA methyltransferase ribonuclease-like" evidence="10">
    <location>
        <begin position="50"/>
        <end position="119"/>
    </location>
</feature>
<evidence type="ECO:0000259" key="10">
    <source>
        <dbReference type="Pfam" id="PF02870"/>
    </source>
</evidence>
<comment type="similarity">
    <text evidence="8">Belongs to the MGMT family.</text>
</comment>
<dbReference type="PATRIC" id="fig|1458461.3.peg.1386"/>
<reference evidence="11 12" key="1">
    <citation type="journal article" date="2014" name="Front. Genet.">
        <title>Genome and metabolic network of "Candidatus Phaeomarinobacter ectocarpi" Ec32, a new candidate genus of Alphaproteobacteria frequently associated with brown algae.</title>
        <authorList>
            <person name="Dittami S.M."/>
            <person name="Barbeyron T."/>
            <person name="Boyen C."/>
            <person name="Cambefort J."/>
            <person name="Collet G."/>
            <person name="Delage L."/>
            <person name="Gobet A."/>
            <person name="Groisillier A."/>
            <person name="Leblanc C."/>
            <person name="Michel G."/>
            <person name="Scornet D."/>
            <person name="Siegel A."/>
            <person name="Tapia J.E."/>
            <person name="Tonon T."/>
        </authorList>
    </citation>
    <scope>NUCLEOTIDE SEQUENCE [LARGE SCALE GENOMIC DNA]</scope>
    <source>
        <strain evidence="11 12">Ec32</strain>
    </source>
</reference>
<dbReference type="HAMAP" id="MF_00772">
    <property type="entry name" value="OGT"/>
    <property type="match status" value="1"/>
</dbReference>
<comment type="subcellular location">
    <subcellularLocation>
        <location evidence="8">Cytoplasm</location>
    </subcellularLocation>
</comment>
<accession>X5MMW7</accession>
<feature type="domain" description="Methylated-DNA-[protein]-cysteine S-methyltransferase DNA binding" evidence="9">
    <location>
        <begin position="124"/>
        <end position="204"/>
    </location>
</feature>
<dbReference type="KEGG" id="pect:BN1012_Phect1387"/>
<dbReference type="Gene3D" id="3.30.160.70">
    <property type="entry name" value="Methylated DNA-protein cysteine methyltransferase domain"/>
    <property type="match status" value="1"/>
</dbReference>
<evidence type="ECO:0000256" key="2">
    <source>
        <dbReference type="ARBA" id="ARBA00022490"/>
    </source>
</evidence>
<dbReference type="GO" id="GO:0005737">
    <property type="term" value="C:cytoplasm"/>
    <property type="evidence" value="ECO:0007669"/>
    <property type="project" value="UniProtKB-SubCell"/>
</dbReference>
<keyword evidence="12" id="KW-1185">Reference proteome</keyword>
<dbReference type="NCBIfam" id="TIGR00589">
    <property type="entry name" value="ogt"/>
    <property type="match status" value="1"/>
</dbReference>
<comment type="catalytic activity">
    <reaction evidence="1 8">
        <text>a 4-O-methyl-thymidine in DNA + L-cysteinyl-[protein] = a thymidine in DNA + S-methyl-L-cysteinyl-[protein]</text>
        <dbReference type="Rhea" id="RHEA:53428"/>
        <dbReference type="Rhea" id="RHEA-COMP:10131"/>
        <dbReference type="Rhea" id="RHEA-COMP:10132"/>
        <dbReference type="Rhea" id="RHEA-COMP:13555"/>
        <dbReference type="Rhea" id="RHEA-COMP:13556"/>
        <dbReference type="ChEBI" id="CHEBI:29950"/>
        <dbReference type="ChEBI" id="CHEBI:82612"/>
        <dbReference type="ChEBI" id="CHEBI:137386"/>
        <dbReference type="ChEBI" id="CHEBI:137387"/>
        <dbReference type="EC" id="2.1.1.63"/>
    </reaction>
</comment>
<evidence type="ECO:0000313" key="12">
    <source>
        <dbReference type="Proteomes" id="UP000032160"/>
    </source>
</evidence>
<evidence type="ECO:0000256" key="4">
    <source>
        <dbReference type="ARBA" id="ARBA00022679"/>
    </source>
</evidence>
<dbReference type="AlphaFoldDB" id="X5MMW7"/>
<dbReference type="GO" id="GO:0032259">
    <property type="term" value="P:methylation"/>
    <property type="evidence" value="ECO:0007669"/>
    <property type="project" value="UniProtKB-KW"/>
</dbReference>
<name>X5MMW7_9HYPH</name>
<dbReference type="InterPro" id="IPR023546">
    <property type="entry name" value="MGMT"/>
</dbReference>
<evidence type="ECO:0000256" key="5">
    <source>
        <dbReference type="ARBA" id="ARBA00022763"/>
    </source>
</evidence>
<dbReference type="InterPro" id="IPR036217">
    <property type="entry name" value="MethylDNA_cys_MeTrfase_DNAb"/>
</dbReference>
<keyword evidence="5 8" id="KW-0227">DNA damage</keyword>
<dbReference type="CDD" id="cd06445">
    <property type="entry name" value="ATase"/>
    <property type="match status" value="1"/>
</dbReference>
<dbReference type="HOGENOM" id="CLU_000445_52_2_5"/>
<organism evidence="11 12">
    <name type="scientific">Candidatus Phaeomarinibacter ectocarpi</name>
    <dbReference type="NCBI Taxonomy" id="1458461"/>
    <lineage>
        <taxon>Bacteria</taxon>
        <taxon>Pseudomonadati</taxon>
        <taxon>Pseudomonadota</taxon>
        <taxon>Alphaproteobacteria</taxon>
        <taxon>Hyphomicrobiales</taxon>
        <taxon>Parvibaculaceae</taxon>
        <taxon>Candidatus Phaeomarinibacter</taxon>
    </lineage>
</organism>
<keyword evidence="2 8" id="KW-0963">Cytoplasm</keyword>
<dbReference type="SUPFAM" id="SSF53155">
    <property type="entry name" value="Methylated DNA-protein cysteine methyltransferase domain"/>
    <property type="match status" value="1"/>
</dbReference>
<evidence type="ECO:0000256" key="7">
    <source>
        <dbReference type="ARBA" id="ARBA00049348"/>
    </source>
</evidence>
<dbReference type="InterPro" id="IPR001497">
    <property type="entry name" value="MethylDNA_cys_MeTrfase_AS"/>
</dbReference>
<keyword evidence="4 8" id="KW-0808">Transferase</keyword>
<dbReference type="InterPro" id="IPR008332">
    <property type="entry name" value="MethylG_MeTrfase_N"/>
</dbReference>